<evidence type="ECO:0000313" key="2">
    <source>
        <dbReference type="Proteomes" id="UP000298484"/>
    </source>
</evidence>
<evidence type="ECO:0000313" key="1">
    <source>
        <dbReference type="EMBL" id="TFJ91520.1"/>
    </source>
</evidence>
<dbReference type="RefSeq" id="WP_135111403.1">
    <property type="nucleotide sequence ID" value="NZ_SRHY01000049.1"/>
</dbReference>
<dbReference type="SUPFAM" id="SSF140500">
    <property type="entry name" value="BAS1536-like"/>
    <property type="match status" value="1"/>
</dbReference>
<comment type="caution">
    <text evidence="1">The sequence shown here is derived from an EMBL/GenBank/DDBJ whole genome shotgun (WGS) entry which is preliminary data.</text>
</comment>
<organism evidence="1 2">
    <name type="scientific">Lentibacillus salicampi</name>
    <dbReference type="NCBI Taxonomy" id="175306"/>
    <lineage>
        <taxon>Bacteria</taxon>
        <taxon>Bacillati</taxon>
        <taxon>Bacillota</taxon>
        <taxon>Bacilli</taxon>
        <taxon>Bacillales</taxon>
        <taxon>Bacillaceae</taxon>
        <taxon>Lentibacillus</taxon>
    </lineage>
</organism>
<accession>A0A4Y9A9F3</accession>
<dbReference type="GO" id="GO:0046983">
    <property type="term" value="F:protein dimerization activity"/>
    <property type="evidence" value="ECO:0007669"/>
    <property type="project" value="InterPro"/>
</dbReference>
<keyword evidence="2" id="KW-1185">Reference proteome</keyword>
<dbReference type="PANTHER" id="PTHR41263">
    <property type="entry name" value="ASPARTYL-PHOSPHATE PHOSPHATASE YISI"/>
    <property type="match status" value="1"/>
</dbReference>
<dbReference type="PANTHER" id="PTHR41263:SF1">
    <property type="entry name" value="ASPARTYL-PHOSPHATE PHOSPHATASE YISI"/>
    <property type="match status" value="1"/>
</dbReference>
<dbReference type="OrthoDB" id="1684520at2"/>
<dbReference type="InterPro" id="IPR036638">
    <property type="entry name" value="HLH_DNA-bd_sf"/>
</dbReference>
<proteinExistence type="predicted"/>
<dbReference type="InterPro" id="IPR018540">
    <property type="entry name" value="Spo0E-like"/>
</dbReference>
<dbReference type="InterPro" id="IPR037208">
    <property type="entry name" value="Spo0E-like_sf"/>
</dbReference>
<sequence length="60" mass="7175">MSFIFGTQENLLKKIKQKREQMLEIAEIYGIGNEKTLKYSQELDILIVKYQRLKNDHAKF</sequence>
<gene>
    <name evidence="1" type="ORF">E4U82_17190</name>
</gene>
<protein>
    <submittedName>
        <fullName evidence="1">Aspartyl-phosphate phosphatase Spo0E family protein</fullName>
    </submittedName>
</protein>
<dbReference type="GO" id="GO:0043937">
    <property type="term" value="P:regulation of sporulation"/>
    <property type="evidence" value="ECO:0007669"/>
    <property type="project" value="InterPro"/>
</dbReference>
<reference evidence="1 2" key="1">
    <citation type="submission" date="2019-03" db="EMBL/GenBank/DDBJ databases">
        <title>Genome sequence of Lentibacillus salicampi ATCC BAA-719.</title>
        <authorList>
            <person name="Maclea K.S."/>
            <person name="Simoes Junior M."/>
        </authorList>
    </citation>
    <scope>NUCLEOTIDE SEQUENCE [LARGE SCALE GENOMIC DNA]</scope>
    <source>
        <strain evidence="1 2">ATCC BAA-719</strain>
    </source>
</reference>
<name>A0A4Y9A9F3_9BACI</name>
<dbReference type="Pfam" id="PF09388">
    <property type="entry name" value="SpoOE-like"/>
    <property type="match status" value="1"/>
</dbReference>
<dbReference type="Proteomes" id="UP000298484">
    <property type="component" value="Unassembled WGS sequence"/>
</dbReference>
<dbReference type="Gene3D" id="4.10.280.10">
    <property type="entry name" value="Helix-loop-helix DNA-binding domain"/>
    <property type="match status" value="1"/>
</dbReference>
<dbReference type="EMBL" id="SRHY01000049">
    <property type="protein sequence ID" value="TFJ91520.1"/>
    <property type="molecule type" value="Genomic_DNA"/>
</dbReference>
<dbReference type="InterPro" id="IPR053028">
    <property type="entry name" value="Spo0E-like_phosphatase"/>
</dbReference>
<dbReference type="AlphaFoldDB" id="A0A4Y9A9F3"/>